<dbReference type="Proteomes" id="UP000240424">
    <property type="component" value="Unassembled WGS sequence"/>
</dbReference>
<gene>
    <name evidence="1" type="ORF">MNAB215_5572</name>
</gene>
<sequence length="105" mass="10932">VSCTLRRDVLDRALLCAITAAVIAVSGCPIAHADADGYLRCVKGGLGGYVPDSDALSLGQSVSELLARNQPPEAIANRLYSNGATGFTLSECQTIVACVQRNQPL</sequence>
<accession>A0A2U3PHX7</accession>
<organism evidence="1 2">
    <name type="scientific">Mycobacterium numidiamassiliense</name>
    <dbReference type="NCBI Taxonomy" id="1841861"/>
    <lineage>
        <taxon>Bacteria</taxon>
        <taxon>Bacillati</taxon>
        <taxon>Actinomycetota</taxon>
        <taxon>Actinomycetes</taxon>
        <taxon>Mycobacteriales</taxon>
        <taxon>Mycobacteriaceae</taxon>
        <taxon>Mycobacterium</taxon>
    </lineage>
</organism>
<dbReference type="AlphaFoldDB" id="A0A2U3PHX7"/>
<evidence type="ECO:0000313" key="2">
    <source>
        <dbReference type="Proteomes" id="UP000240424"/>
    </source>
</evidence>
<name>A0A2U3PHX7_9MYCO</name>
<feature type="non-terminal residue" evidence="1">
    <location>
        <position position="1"/>
    </location>
</feature>
<protein>
    <submittedName>
        <fullName evidence="1">Mycobacterium numidiamassiliense ORFan</fullName>
    </submittedName>
</protein>
<reference evidence="1 2" key="1">
    <citation type="submission" date="2017-01" db="EMBL/GenBank/DDBJ databases">
        <authorList>
            <consortium name="Urmite Genomes"/>
        </authorList>
    </citation>
    <scope>NUCLEOTIDE SEQUENCE [LARGE SCALE GENOMIC DNA]</scope>
    <source>
        <strain evidence="1 2">AB215</strain>
    </source>
</reference>
<proteinExistence type="predicted"/>
<dbReference type="STRING" id="1841861.GCA_900157365_03891"/>
<keyword evidence="2" id="KW-1185">Reference proteome</keyword>
<dbReference type="EMBL" id="FUEZ01000004">
    <property type="protein sequence ID" value="SPM43350.1"/>
    <property type="molecule type" value="Genomic_DNA"/>
</dbReference>
<evidence type="ECO:0000313" key="1">
    <source>
        <dbReference type="EMBL" id="SPM43350.1"/>
    </source>
</evidence>